<accession>A0A8H7CWT6</accession>
<evidence type="ECO:0000256" key="1">
    <source>
        <dbReference type="SAM" id="MobiDB-lite"/>
    </source>
</evidence>
<gene>
    <name evidence="2" type="ORF">MVEN_01326700</name>
</gene>
<organism evidence="2 3">
    <name type="scientific">Mycena venus</name>
    <dbReference type="NCBI Taxonomy" id="2733690"/>
    <lineage>
        <taxon>Eukaryota</taxon>
        <taxon>Fungi</taxon>
        <taxon>Dikarya</taxon>
        <taxon>Basidiomycota</taxon>
        <taxon>Agaricomycotina</taxon>
        <taxon>Agaricomycetes</taxon>
        <taxon>Agaricomycetidae</taxon>
        <taxon>Agaricales</taxon>
        <taxon>Marasmiineae</taxon>
        <taxon>Mycenaceae</taxon>
        <taxon>Mycena</taxon>
    </lineage>
</organism>
<evidence type="ECO:0000313" key="2">
    <source>
        <dbReference type="EMBL" id="KAF7350233.1"/>
    </source>
</evidence>
<evidence type="ECO:0000313" key="3">
    <source>
        <dbReference type="Proteomes" id="UP000620124"/>
    </source>
</evidence>
<reference evidence="2" key="1">
    <citation type="submission" date="2020-05" db="EMBL/GenBank/DDBJ databases">
        <title>Mycena genomes resolve the evolution of fungal bioluminescence.</title>
        <authorList>
            <person name="Tsai I.J."/>
        </authorList>
    </citation>
    <scope>NUCLEOTIDE SEQUENCE</scope>
    <source>
        <strain evidence="2">CCC161011</strain>
    </source>
</reference>
<dbReference type="EMBL" id="JACAZI010000010">
    <property type="protein sequence ID" value="KAF7350233.1"/>
    <property type="molecule type" value="Genomic_DNA"/>
</dbReference>
<feature type="region of interest" description="Disordered" evidence="1">
    <location>
        <begin position="76"/>
        <end position="125"/>
    </location>
</feature>
<proteinExistence type="predicted"/>
<dbReference type="AlphaFoldDB" id="A0A8H7CWT6"/>
<keyword evidence="3" id="KW-1185">Reference proteome</keyword>
<name>A0A8H7CWT6_9AGAR</name>
<comment type="caution">
    <text evidence="2">The sequence shown here is derived from an EMBL/GenBank/DDBJ whole genome shotgun (WGS) entry which is preliminary data.</text>
</comment>
<feature type="compositionally biased region" description="Acidic residues" evidence="1">
    <location>
        <begin position="84"/>
        <end position="101"/>
    </location>
</feature>
<sequence length="241" mass="25571">MAASIPYLHLRHLVFRLLLDFHLRLFDLLLASLSFNPVAPYTFSTALGIPPLTLSRTPFPPSARRAHAIPAGVRADVRGGAGEEVGEGGDEEGRQEEETDGESAVAGEDGAGEEGDGGVPGTSHHSSSLSVAFALNLAVLARPRHPSALAPPHSPVAPNPLVKFQKTSSAVSAAPAHHARALVWPPTHPGLPHILAPPVFAGRHLYCIRLVQLYTLQRTPHSPAPARPYLVRATSFALVEL</sequence>
<dbReference type="Proteomes" id="UP000620124">
    <property type="component" value="Unassembled WGS sequence"/>
</dbReference>
<protein>
    <submittedName>
        <fullName evidence="2">Uncharacterized protein</fullName>
    </submittedName>
</protein>